<dbReference type="Proteomes" id="UP001356308">
    <property type="component" value="Unassembled WGS sequence"/>
</dbReference>
<evidence type="ECO:0000259" key="2">
    <source>
        <dbReference type="Pfam" id="PF07635"/>
    </source>
</evidence>
<dbReference type="PANTHER" id="PTHR35889">
    <property type="entry name" value="CYCLOINULO-OLIGOSACCHARIDE FRUCTANOTRANSFERASE-RELATED"/>
    <property type="match status" value="1"/>
</dbReference>
<keyword evidence="1" id="KW-1133">Transmembrane helix</keyword>
<dbReference type="EMBL" id="JAZDDG010000010">
    <property type="protein sequence ID" value="MEE1978062.1"/>
    <property type="molecule type" value="Genomic_DNA"/>
</dbReference>
<evidence type="ECO:0000256" key="1">
    <source>
        <dbReference type="SAM" id="Phobius"/>
    </source>
</evidence>
<dbReference type="Pfam" id="PF09990">
    <property type="entry name" value="DUF2231"/>
    <property type="match status" value="1"/>
</dbReference>
<proteinExistence type="predicted"/>
<dbReference type="InterPro" id="IPR019251">
    <property type="entry name" value="DUF2231_TM"/>
</dbReference>
<feature type="transmembrane region" description="Helical" evidence="1">
    <location>
        <begin position="49"/>
        <end position="71"/>
    </location>
</feature>
<dbReference type="SUPFAM" id="SSF52047">
    <property type="entry name" value="RNI-like"/>
    <property type="match status" value="1"/>
</dbReference>
<evidence type="ECO:0000313" key="4">
    <source>
        <dbReference type="EMBL" id="MEE1978062.1"/>
    </source>
</evidence>
<dbReference type="Pfam" id="PF13516">
    <property type="entry name" value="LRR_6"/>
    <property type="match status" value="1"/>
</dbReference>
<dbReference type="InterPro" id="IPR032675">
    <property type="entry name" value="LRR_dom_sf"/>
</dbReference>
<sequence length="457" mass="51381">MNLFLVFDFTNFVGRFHPLFVHLPIGFLLLGILMEWYQRFRKNEKLSNLISYTWLLGGLGGALAAFCGWWLGESGLYFEDDLFLHRWIGIAIVVLAFIGWWIKKTPKKYPNIIHHCVNILLIAILTFEGHLGGNLTHGEAYLFEYAPEGIRNMVLGEKERAVDLSTADSVIVYNDLVKPIFQEKCFACHNNKVKRGGLNMAFKDSLLAGGDGESVLLANNAQESELFRRITLPNNNLKFMPPVGNPLTYDEIKIIEWWIEQGASFDKLVVDVNVAEDIKPALIRKYNLDTSPRPYYEMVSIAPMDSIQLEALEEKGFTVNVLGGKNPLLDVKYSGKELTNELLKSLEPAAKHITWLSLGKTNISDEGLLIIAKFENLTRLQLENTKISDKGVKAISNLKHLEALNLYGTEVTNDCLSDIGKMEGLKRVYLWATKVNASDAKSLEESKEGLQVIIGQG</sequence>
<dbReference type="Pfam" id="PF07635">
    <property type="entry name" value="PSCyt1"/>
    <property type="match status" value="1"/>
</dbReference>
<keyword evidence="5" id="KW-1185">Reference proteome</keyword>
<name>A0ABU7IYI8_9FLAO</name>
<dbReference type="Gene3D" id="3.80.10.10">
    <property type="entry name" value="Ribonuclease Inhibitor"/>
    <property type="match status" value="1"/>
</dbReference>
<protein>
    <submittedName>
        <fullName evidence="4">C-type cytochrome domain-containing protein</fullName>
    </submittedName>
</protein>
<dbReference type="SUPFAM" id="SSF46626">
    <property type="entry name" value="Cytochrome c"/>
    <property type="match status" value="1"/>
</dbReference>
<feature type="transmembrane region" description="Helical" evidence="1">
    <location>
        <begin position="20"/>
        <end position="37"/>
    </location>
</feature>
<feature type="domain" description="Cytochrome C Planctomycete-type" evidence="2">
    <location>
        <begin position="185"/>
        <end position="242"/>
    </location>
</feature>
<accession>A0ABU7IYI8</accession>
<dbReference type="InterPro" id="IPR011429">
    <property type="entry name" value="Cyt_c_Planctomycete-type"/>
</dbReference>
<keyword evidence="1" id="KW-0812">Transmembrane</keyword>
<evidence type="ECO:0000259" key="3">
    <source>
        <dbReference type="Pfam" id="PF09990"/>
    </source>
</evidence>
<gene>
    <name evidence="4" type="ORF">V1I91_18435</name>
</gene>
<keyword evidence="1" id="KW-0472">Membrane</keyword>
<feature type="transmembrane region" description="Helical" evidence="1">
    <location>
        <begin position="83"/>
        <end position="102"/>
    </location>
</feature>
<reference evidence="4 5" key="1">
    <citation type="submission" date="2024-01" db="EMBL/GenBank/DDBJ databases">
        <title>Maribacter spp. originated from different algae showed divergent polysaccharides utilization ability.</title>
        <authorList>
            <person name="Wang H."/>
            <person name="Wu Y."/>
        </authorList>
    </citation>
    <scope>NUCLEOTIDE SEQUENCE [LARGE SCALE GENOMIC DNA]</scope>
    <source>
        <strain evidence="4 5">PR1</strain>
    </source>
</reference>
<evidence type="ECO:0000313" key="5">
    <source>
        <dbReference type="Proteomes" id="UP001356308"/>
    </source>
</evidence>
<dbReference type="InterPro" id="IPR036909">
    <property type="entry name" value="Cyt_c-like_dom_sf"/>
</dbReference>
<feature type="domain" description="DUF2231" evidence="3">
    <location>
        <begin position="16"/>
        <end position="136"/>
    </location>
</feature>
<organism evidence="4 5">
    <name type="scientific">Maribacter cobaltidurans</name>
    <dbReference type="NCBI Taxonomy" id="1178778"/>
    <lineage>
        <taxon>Bacteria</taxon>
        <taxon>Pseudomonadati</taxon>
        <taxon>Bacteroidota</taxon>
        <taxon>Flavobacteriia</taxon>
        <taxon>Flavobacteriales</taxon>
        <taxon>Flavobacteriaceae</taxon>
        <taxon>Maribacter</taxon>
    </lineage>
</organism>
<comment type="caution">
    <text evidence="4">The sequence shown here is derived from an EMBL/GenBank/DDBJ whole genome shotgun (WGS) entry which is preliminary data.</text>
</comment>
<dbReference type="RefSeq" id="WP_272652741.1">
    <property type="nucleotide sequence ID" value="NZ_JAZDDG010000010.1"/>
</dbReference>
<dbReference type="PANTHER" id="PTHR35889:SF3">
    <property type="entry name" value="F-BOX DOMAIN-CONTAINING PROTEIN"/>
    <property type="match status" value="1"/>
</dbReference>
<dbReference type="InterPro" id="IPR001611">
    <property type="entry name" value="Leu-rich_rpt"/>
</dbReference>